<keyword evidence="3 6" id="KW-0812">Transmembrane</keyword>
<feature type="transmembrane region" description="Helical" evidence="6">
    <location>
        <begin position="505"/>
        <end position="524"/>
    </location>
</feature>
<feature type="transmembrane region" description="Helical" evidence="6">
    <location>
        <begin position="91"/>
        <end position="112"/>
    </location>
</feature>
<dbReference type="GO" id="GO:0022857">
    <property type="term" value="F:transmembrane transporter activity"/>
    <property type="evidence" value="ECO:0007669"/>
    <property type="project" value="InterPro"/>
</dbReference>
<dbReference type="InterPro" id="IPR036259">
    <property type="entry name" value="MFS_trans_sf"/>
</dbReference>
<dbReference type="Pfam" id="PF07690">
    <property type="entry name" value="MFS_1"/>
    <property type="match status" value="2"/>
</dbReference>
<feature type="transmembrane region" description="Helical" evidence="6">
    <location>
        <begin position="217"/>
        <end position="238"/>
    </location>
</feature>
<comment type="subcellular location">
    <subcellularLocation>
        <location evidence="1">Membrane</location>
        <topology evidence="1">Multi-pass membrane protein</topology>
    </subcellularLocation>
</comment>
<dbReference type="Proteomes" id="UP000494040">
    <property type="component" value="Unassembled WGS sequence"/>
</dbReference>
<evidence type="ECO:0000256" key="6">
    <source>
        <dbReference type="SAM" id="Phobius"/>
    </source>
</evidence>
<dbReference type="GeneID" id="106663781"/>
<dbReference type="PANTHER" id="PTHR23511">
    <property type="entry name" value="SYNAPTIC VESICLE GLYCOPROTEIN 2"/>
    <property type="match status" value="1"/>
</dbReference>
<feature type="transmembrane region" description="Helical" evidence="6">
    <location>
        <begin position="321"/>
        <end position="341"/>
    </location>
</feature>
<dbReference type="AlphaFoldDB" id="A0A8I6TEM7"/>
<feature type="transmembrane region" description="Helical" evidence="6">
    <location>
        <begin position="392"/>
        <end position="410"/>
    </location>
</feature>
<keyword evidence="5 6" id="KW-0472">Membrane</keyword>
<feature type="transmembrane region" description="Helical" evidence="6">
    <location>
        <begin position="143"/>
        <end position="166"/>
    </location>
</feature>
<dbReference type="InterPro" id="IPR011701">
    <property type="entry name" value="MFS"/>
</dbReference>
<proteinExistence type="predicted"/>
<feature type="transmembrane region" description="Helical" evidence="6">
    <location>
        <begin position="119"/>
        <end position="137"/>
    </location>
</feature>
<evidence type="ECO:0000256" key="4">
    <source>
        <dbReference type="ARBA" id="ARBA00022989"/>
    </source>
</evidence>
<dbReference type="RefSeq" id="XP_014244359.1">
    <property type="nucleotide sequence ID" value="XM_014388873.2"/>
</dbReference>
<sequence>MPPSMSSGTYVFKGDLGFNSTDKNFAVIKTEAHVNVPFEAALEKAGYGKFQYLLFLLVGCSVSSMGMETIVVSIVIPAARCDFDISSKDAGYLSAFPQLGTIIGAFLWGTLADIYGRKWIYVMTMLSGGLSSLLSSFAPNFIIFMVFRIISAVGLAGILSVCLAYLAEFQPIKLKEKAVSWMEFWWSVGIILSPCLAWAIIPTNLRFESEYFNFASWNLYVATNASVMIMLGFIAMGFPESPKYYEDIGEREKAIEVLRYVYSVNTGCHQSFFMCDLMEEKGISVISTNNNPQLAKPKRTFQSIFYDMKTQTKLLFVKPHFLNISLVGIISFGVTGVYYTYMLWFPELFSRFNTFEHQHPGQTTSMCEVASIFVETTNKCRNEVDPEIFKNSVIIGLSSIPTSLWLSMCINRLGCKFFLLFCMGVAGLSCLALYFVTSSFQNLILSCFLGAFASISTMAMFCSLVDLFPSQICAMANGVCLSLGKVGTLVASLFFGYLIDYNCAIPIFLFATIMFCCAVLAWFLPLKKRPMTDE</sequence>
<dbReference type="KEGG" id="clec:106663781"/>
<feature type="transmembrane region" description="Helical" evidence="6">
    <location>
        <begin position="417"/>
        <end position="437"/>
    </location>
</feature>
<evidence type="ECO:0000313" key="8">
    <source>
        <dbReference type="EnsemblMetazoa" id="XP_014244359.1"/>
    </source>
</evidence>
<keyword evidence="4 6" id="KW-1133">Transmembrane helix</keyword>
<evidence type="ECO:0000313" key="9">
    <source>
        <dbReference type="Proteomes" id="UP000494040"/>
    </source>
</evidence>
<dbReference type="PANTHER" id="PTHR23511:SF38">
    <property type="entry name" value="SYNAPTIC VESICLE 2-RELATED PROTEIN-LIKE PROTEIN"/>
    <property type="match status" value="1"/>
</dbReference>
<feature type="transmembrane region" description="Helical" evidence="6">
    <location>
        <begin position="443"/>
        <end position="467"/>
    </location>
</feature>
<feature type="transmembrane region" description="Helical" evidence="6">
    <location>
        <begin position="178"/>
        <end position="201"/>
    </location>
</feature>
<dbReference type="InterPro" id="IPR020846">
    <property type="entry name" value="MFS_dom"/>
</dbReference>
<evidence type="ECO:0000256" key="2">
    <source>
        <dbReference type="ARBA" id="ARBA00022448"/>
    </source>
</evidence>
<dbReference type="OrthoDB" id="3936150at2759"/>
<keyword evidence="9" id="KW-1185">Reference proteome</keyword>
<dbReference type="Gene3D" id="1.20.1250.20">
    <property type="entry name" value="MFS general substrate transporter like domains"/>
    <property type="match status" value="1"/>
</dbReference>
<feature type="transmembrane region" description="Helical" evidence="6">
    <location>
        <begin position="479"/>
        <end position="499"/>
    </location>
</feature>
<dbReference type="EnsemblMetazoa" id="XM_014388873.2">
    <property type="protein sequence ID" value="XP_014244359.1"/>
    <property type="gene ID" value="LOC106663781"/>
</dbReference>
<dbReference type="SUPFAM" id="SSF103473">
    <property type="entry name" value="MFS general substrate transporter"/>
    <property type="match status" value="1"/>
</dbReference>
<dbReference type="GO" id="GO:0016020">
    <property type="term" value="C:membrane"/>
    <property type="evidence" value="ECO:0007669"/>
    <property type="project" value="UniProtKB-SubCell"/>
</dbReference>
<protein>
    <recommendedName>
        <fullName evidence="7">Major facilitator superfamily (MFS) profile domain-containing protein</fullName>
    </recommendedName>
</protein>
<evidence type="ECO:0000256" key="3">
    <source>
        <dbReference type="ARBA" id="ARBA00022692"/>
    </source>
</evidence>
<accession>A0A8I6TEM7</accession>
<dbReference type="OMA" id="INGFAYY"/>
<evidence type="ECO:0000256" key="1">
    <source>
        <dbReference type="ARBA" id="ARBA00004141"/>
    </source>
</evidence>
<evidence type="ECO:0000256" key="5">
    <source>
        <dbReference type="ARBA" id="ARBA00023136"/>
    </source>
</evidence>
<feature type="transmembrane region" description="Helical" evidence="6">
    <location>
        <begin position="52"/>
        <end position="79"/>
    </location>
</feature>
<feature type="domain" description="Major facilitator superfamily (MFS) profile" evidence="7">
    <location>
        <begin position="52"/>
        <end position="529"/>
    </location>
</feature>
<organism evidence="8 9">
    <name type="scientific">Cimex lectularius</name>
    <name type="common">Bed bug</name>
    <name type="synonym">Acanthia lectularia</name>
    <dbReference type="NCBI Taxonomy" id="79782"/>
    <lineage>
        <taxon>Eukaryota</taxon>
        <taxon>Metazoa</taxon>
        <taxon>Ecdysozoa</taxon>
        <taxon>Arthropoda</taxon>
        <taxon>Hexapoda</taxon>
        <taxon>Insecta</taxon>
        <taxon>Pterygota</taxon>
        <taxon>Neoptera</taxon>
        <taxon>Paraneoptera</taxon>
        <taxon>Hemiptera</taxon>
        <taxon>Heteroptera</taxon>
        <taxon>Panheteroptera</taxon>
        <taxon>Cimicomorpha</taxon>
        <taxon>Cimicidae</taxon>
        <taxon>Cimex</taxon>
    </lineage>
</organism>
<keyword evidence="2" id="KW-0813">Transport</keyword>
<dbReference type="PROSITE" id="PS50850">
    <property type="entry name" value="MFS"/>
    <property type="match status" value="1"/>
</dbReference>
<name>A0A8I6TEM7_CIMLE</name>
<evidence type="ECO:0000259" key="7">
    <source>
        <dbReference type="PROSITE" id="PS50850"/>
    </source>
</evidence>
<reference evidence="8" key="1">
    <citation type="submission" date="2022-01" db="UniProtKB">
        <authorList>
            <consortium name="EnsemblMetazoa"/>
        </authorList>
    </citation>
    <scope>IDENTIFICATION</scope>
</reference>